<dbReference type="Pfam" id="PF07730">
    <property type="entry name" value="HisKA_3"/>
    <property type="match status" value="1"/>
</dbReference>
<proteinExistence type="predicted"/>
<keyword evidence="17" id="KW-0812">Transmembrane</keyword>
<evidence type="ECO:0000256" key="15">
    <source>
        <dbReference type="ARBA" id="ARBA00030800"/>
    </source>
</evidence>
<comment type="subcellular location">
    <subcellularLocation>
        <location evidence="3">Cytoplasm</location>
    </subcellularLocation>
</comment>
<dbReference type="CDD" id="cd16917">
    <property type="entry name" value="HATPase_UhpB-NarQ-NarX-like"/>
    <property type="match status" value="1"/>
</dbReference>
<dbReference type="AlphaFoldDB" id="A0A543HGE4"/>
<feature type="transmembrane region" description="Helical" evidence="17">
    <location>
        <begin position="133"/>
        <end position="153"/>
    </location>
</feature>
<feature type="transmembrane region" description="Helical" evidence="17">
    <location>
        <begin position="40"/>
        <end position="57"/>
    </location>
</feature>
<evidence type="ECO:0000256" key="7">
    <source>
        <dbReference type="ARBA" id="ARBA00022490"/>
    </source>
</evidence>
<dbReference type="GO" id="GO:0046983">
    <property type="term" value="F:protein dimerization activity"/>
    <property type="evidence" value="ECO:0007669"/>
    <property type="project" value="InterPro"/>
</dbReference>
<dbReference type="GO" id="GO:0051539">
    <property type="term" value="F:4 iron, 4 sulfur cluster binding"/>
    <property type="evidence" value="ECO:0007669"/>
    <property type="project" value="UniProtKB-KW"/>
</dbReference>
<dbReference type="EC" id="2.7.13.3" evidence="4"/>
<dbReference type="InterPro" id="IPR005467">
    <property type="entry name" value="His_kinase_dom"/>
</dbReference>
<dbReference type="InterPro" id="IPR017205">
    <property type="entry name" value="Sig_transdc_His_kinase_ChrS"/>
</dbReference>
<dbReference type="Gene3D" id="3.30.565.10">
    <property type="entry name" value="Histidine kinase-like ATPase, C-terminal domain"/>
    <property type="match status" value="1"/>
</dbReference>
<evidence type="ECO:0000256" key="17">
    <source>
        <dbReference type="SAM" id="Phobius"/>
    </source>
</evidence>
<comment type="function">
    <text evidence="14">Member of the two-component regulatory system NreB/NreC involved in the control of dissimilatory nitrate/nitrite reduction in response to oxygen. NreB functions as a direct oxygen sensor histidine kinase which is autophosphorylated, in the absence of oxygen, probably at the conserved histidine residue, and transfers its phosphate group probably to a conserved aspartate residue of NreC. NreB/NreC activates the expression of the nitrate (narGHJI) and nitrite (nir) reductase operons, as well as the putative nitrate transporter gene narT.</text>
</comment>
<dbReference type="PIRSF" id="PIRSF037434">
    <property type="entry name" value="STHK_ChrS"/>
    <property type="match status" value="1"/>
</dbReference>
<evidence type="ECO:0000256" key="16">
    <source>
        <dbReference type="SAM" id="Coils"/>
    </source>
</evidence>
<dbReference type="PANTHER" id="PTHR24421">
    <property type="entry name" value="NITRATE/NITRITE SENSOR PROTEIN NARX-RELATED"/>
    <property type="match status" value="1"/>
</dbReference>
<feature type="transmembrane region" description="Helical" evidence="17">
    <location>
        <begin position="15"/>
        <end position="33"/>
    </location>
</feature>
<feature type="coiled-coil region" evidence="16">
    <location>
        <begin position="150"/>
        <end position="180"/>
    </location>
</feature>
<keyword evidence="9" id="KW-0479">Metal-binding</keyword>
<dbReference type="InterPro" id="IPR036890">
    <property type="entry name" value="HATPase_C_sf"/>
</dbReference>
<evidence type="ECO:0000256" key="2">
    <source>
        <dbReference type="ARBA" id="ARBA00001966"/>
    </source>
</evidence>
<evidence type="ECO:0000256" key="4">
    <source>
        <dbReference type="ARBA" id="ARBA00012438"/>
    </source>
</evidence>
<evidence type="ECO:0000256" key="6">
    <source>
        <dbReference type="ARBA" id="ARBA00022485"/>
    </source>
</evidence>
<dbReference type="PANTHER" id="PTHR24421:SF62">
    <property type="entry name" value="SENSORY TRANSDUCTION HISTIDINE KINASE"/>
    <property type="match status" value="1"/>
</dbReference>
<keyword evidence="16" id="KW-0175">Coiled coil</keyword>
<dbReference type="PRINTS" id="PR00344">
    <property type="entry name" value="BCTRLSENSOR"/>
</dbReference>
<evidence type="ECO:0000256" key="12">
    <source>
        <dbReference type="ARBA" id="ARBA00023012"/>
    </source>
</evidence>
<keyword evidence="17" id="KW-1133">Transmembrane helix</keyword>
<dbReference type="InterPro" id="IPR004358">
    <property type="entry name" value="Sig_transdc_His_kin-like_C"/>
</dbReference>
<keyword evidence="6" id="KW-0004">4Fe-4S</keyword>
<sequence length="406" mass="43280">MEEGILAPVARLDRWLDAVLLVLLLTCSVRYLLRHDLDTAGLLVLTGAVVLGAAYLTRRLVADRPPWPVVWVAVVVVLWVALTLVAPSFAWTAVPVAFAVLQVLPFPYAVSVVVVMTAVVSVAWSRITADLDPTVFVGPVGIALVTVLSYRALEREARTRQTLLEELTDAQADLAAAQRRSGALAERTRLSREIHDSVGQGLSSINLLLNAAEQDWESRPASAREHVAAAGVTAREGLDEVRRVVRDLAPAGLDDAAGGASPEALPEALRRIAERSAHDVDVRVRVHGDPVAVPSTVAGALVRSTRGALANVVEHSGASRVVVSLTYHPDEVLLDVRDDGRGFDPARAAADGDRGRGLDGIRHRAADLGGRADVESRAGEGTTVSVRFPLVAAGDRQPATDVRRHD</sequence>
<dbReference type="SMART" id="SM00387">
    <property type="entry name" value="HATPase_c"/>
    <property type="match status" value="1"/>
</dbReference>
<evidence type="ECO:0000256" key="5">
    <source>
        <dbReference type="ARBA" id="ARBA00017322"/>
    </source>
</evidence>
<dbReference type="Pfam" id="PF02518">
    <property type="entry name" value="HATPase_c"/>
    <property type="match status" value="1"/>
</dbReference>
<dbReference type="SUPFAM" id="SSF55874">
    <property type="entry name" value="ATPase domain of HSP90 chaperone/DNA topoisomerase II/histidine kinase"/>
    <property type="match status" value="1"/>
</dbReference>
<evidence type="ECO:0000256" key="8">
    <source>
        <dbReference type="ARBA" id="ARBA00022679"/>
    </source>
</evidence>
<keyword evidence="7" id="KW-0963">Cytoplasm</keyword>
<reference evidence="19 20" key="1">
    <citation type="submission" date="2019-06" db="EMBL/GenBank/DDBJ databases">
        <title>Genome sequencing of plant associated microbes to promote plant fitness in Sorghum bicolor and Oryza sativa.</title>
        <authorList>
            <person name="Coleman-Derr D."/>
        </authorList>
    </citation>
    <scope>NUCLEOTIDE SEQUENCE [LARGE SCALE GENOMIC DNA]</scope>
    <source>
        <strain evidence="19 20">KV-663</strain>
    </source>
</reference>
<dbReference type="InterPro" id="IPR011712">
    <property type="entry name" value="Sig_transdc_His_kin_sub3_dim/P"/>
</dbReference>
<feature type="transmembrane region" description="Helical" evidence="17">
    <location>
        <begin position="69"/>
        <end position="94"/>
    </location>
</feature>
<keyword evidence="17" id="KW-0472">Membrane</keyword>
<protein>
    <recommendedName>
        <fullName evidence="5">Oxygen sensor histidine kinase NreB</fullName>
        <ecNumber evidence="4">2.7.13.3</ecNumber>
    </recommendedName>
    <alternativeName>
        <fullName evidence="15">Nitrogen regulation protein B</fullName>
    </alternativeName>
</protein>
<evidence type="ECO:0000256" key="13">
    <source>
        <dbReference type="ARBA" id="ARBA00023014"/>
    </source>
</evidence>
<evidence type="ECO:0000256" key="1">
    <source>
        <dbReference type="ARBA" id="ARBA00000085"/>
    </source>
</evidence>
<keyword evidence="20" id="KW-1185">Reference proteome</keyword>
<evidence type="ECO:0000256" key="3">
    <source>
        <dbReference type="ARBA" id="ARBA00004496"/>
    </source>
</evidence>
<dbReference type="GO" id="GO:0000155">
    <property type="term" value="F:phosphorelay sensor kinase activity"/>
    <property type="evidence" value="ECO:0007669"/>
    <property type="project" value="InterPro"/>
</dbReference>
<feature type="transmembrane region" description="Helical" evidence="17">
    <location>
        <begin position="106"/>
        <end position="127"/>
    </location>
</feature>
<dbReference type="InterPro" id="IPR003594">
    <property type="entry name" value="HATPase_dom"/>
</dbReference>
<feature type="domain" description="Histidine kinase" evidence="18">
    <location>
        <begin position="301"/>
        <end position="392"/>
    </location>
</feature>
<keyword evidence="13" id="KW-0411">Iron-sulfur</keyword>
<dbReference type="GO" id="GO:0016020">
    <property type="term" value="C:membrane"/>
    <property type="evidence" value="ECO:0007669"/>
    <property type="project" value="InterPro"/>
</dbReference>
<accession>A0A543HGE4</accession>
<dbReference type="Gene3D" id="1.20.5.1930">
    <property type="match status" value="1"/>
</dbReference>
<keyword evidence="10 19" id="KW-0418">Kinase</keyword>
<organism evidence="19 20">
    <name type="scientific">Humibacillus xanthopallidus</name>
    <dbReference type="NCBI Taxonomy" id="412689"/>
    <lineage>
        <taxon>Bacteria</taxon>
        <taxon>Bacillati</taxon>
        <taxon>Actinomycetota</taxon>
        <taxon>Actinomycetes</taxon>
        <taxon>Micrococcales</taxon>
        <taxon>Intrasporangiaceae</taxon>
        <taxon>Humibacillus</taxon>
    </lineage>
</organism>
<dbReference type="OrthoDB" id="144293at2"/>
<dbReference type="GO" id="GO:0005737">
    <property type="term" value="C:cytoplasm"/>
    <property type="evidence" value="ECO:0007669"/>
    <property type="project" value="UniProtKB-SubCell"/>
</dbReference>
<dbReference type="GO" id="GO:0046872">
    <property type="term" value="F:metal ion binding"/>
    <property type="evidence" value="ECO:0007669"/>
    <property type="project" value="UniProtKB-KW"/>
</dbReference>
<dbReference type="RefSeq" id="WP_141846788.1">
    <property type="nucleotide sequence ID" value="NZ_VFPM01000004.1"/>
</dbReference>
<evidence type="ECO:0000259" key="18">
    <source>
        <dbReference type="PROSITE" id="PS50109"/>
    </source>
</evidence>
<evidence type="ECO:0000313" key="19">
    <source>
        <dbReference type="EMBL" id="TQM57388.1"/>
    </source>
</evidence>
<gene>
    <name evidence="19" type="ORF">FBY41_4212</name>
</gene>
<evidence type="ECO:0000256" key="9">
    <source>
        <dbReference type="ARBA" id="ARBA00022723"/>
    </source>
</evidence>
<comment type="cofactor">
    <cofactor evidence="2">
        <name>[4Fe-4S] cluster</name>
        <dbReference type="ChEBI" id="CHEBI:49883"/>
    </cofactor>
</comment>
<name>A0A543HGE4_9MICO</name>
<evidence type="ECO:0000256" key="14">
    <source>
        <dbReference type="ARBA" id="ARBA00024827"/>
    </source>
</evidence>
<dbReference type="Proteomes" id="UP000316747">
    <property type="component" value="Unassembled WGS sequence"/>
</dbReference>
<evidence type="ECO:0000256" key="10">
    <source>
        <dbReference type="ARBA" id="ARBA00022777"/>
    </source>
</evidence>
<keyword evidence="11" id="KW-0408">Iron</keyword>
<comment type="catalytic activity">
    <reaction evidence="1">
        <text>ATP + protein L-histidine = ADP + protein N-phospho-L-histidine.</text>
        <dbReference type="EC" id="2.7.13.3"/>
    </reaction>
</comment>
<keyword evidence="12" id="KW-0902">Two-component regulatory system</keyword>
<comment type="caution">
    <text evidence="19">The sequence shown here is derived from an EMBL/GenBank/DDBJ whole genome shotgun (WGS) entry which is preliminary data.</text>
</comment>
<dbReference type="PROSITE" id="PS50109">
    <property type="entry name" value="HIS_KIN"/>
    <property type="match status" value="1"/>
</dbReference>
<dbReference type="EMBL" id="VFPM01000004">
    <property type="protein sequence ID" value="TQM57388.1"/>
    <property type="molecule type" value="Genomic_DNA"/>
</dbReference>
<dbReference type="InterPro" id="IPR050482">
    <property type="entry name" value="Sensor_HK_TwoCompSys"/>
</dbReference>
<evidence type="ECO:0000256" key="11">
    <source>
        <dbReference type="ARBA" id="ARBA00023004"/>
    </source>
</evidence>
<keyword evidence="8" id="KW-0808">Transferase</keyword>
<evidence type="ECO:0000313" key="20">
    <source>
        <dbReference type="Proteomes" id="UP000316747"/>
    </source>
</evidence>